<evidence type="ECO:0008006" key="4">
    <source>
        <dbReference type="Google" id="ProtNLM"/>
    </source>
</evidence>
<gene>
    <name evidence="2" type="ORF">GCM10023203_23360</name>
</gene>
<reference evidence="3" key="1">
    <citation type="journal article" date="2019" name="Int. J. Syst. Evol. Microbiol.">
        <title>The Global Catalogue of Microorganisms (GCM) 10K type strain sequencing project: providing services to taxonomists for standard genome sequencing and annotation.</title>
        <authorList>
            <consortium name="The Broad Institute Genomics Platform"/>
            <consortium name="The Broad Institute Genome Sequencing Center for Infectious Disease"/>
            <person name="Wu L."/>
            <person name="Ma J."/>
        </authorList>
    </citation>
    <scope>NUCLEOTIDE SEQUENCE [LARGE SCALE GENOMIC DNA]</scope>
    <source>
        <strain evidence="3">JCM 17983</strain>
    </source>
</reference>
<protein>
    <recommendedName>
        <fullName evidence="4">Histidine kinase-like protein</fullName>
    </recommendedName>
</protein>
<dbReference type="EMBL" id="BAABHQ010000005">
    <property type="protein sequence ID" value="GAA4872942.1"/>
    <property type="molecule type" value="Genomic_DNA"/>
</dbReference>
<keyword evidence="3" id="KW-1185">Reference proteome</keyword>
<organism evidence="2 3">
    <name type="scientific">Actinomycetospora straminea</name>
    <dbReference type="NCBI Taxonomy" id="663607"/>
    <lineage>
        <taxon>Bacteria</taxon>
        <taxon>Bacillati</taxon>
        <taxon>Actinomycetota</taxon>
        <taxon>Actinomycetes</taxon>
        <taxon>Pseudonocardiales</taxon>
        <taxon>Pseudonocardiaceae</taxon>
        <taxon>Actinomycetospora</taxon>
    </lineage>
</organism>
<evidence type="ECO:0000256" key="1">
    <source>
        <dbReference type="SAM" id="MobiDB-lite"/>
    </source>
</evidence>
<evidence type="ECO:0000313" key="3">
    <source>
        <dbReference type="Proteomes" id="UP001500457"/>
    </source>
</evidence>
<dbReference type="Proteomes" id="UP001500457">
    <property type="component" value="Unassembled WGS sequence"/>
</dbReference>
<feature type="region of interest" description="Disordered" evidence="1">
    <location>
        <begin position="98"/>
        <end position="124"/>
    </location>
</feature>
<name>A0ABP9ECS5_9PSEU</name>
<comment type="caution">
    <text evidence="2">The sequence shown here is derived from an EMBL/GenBank/DDBJ whole genome shotgun (WGS) entry which is preliminary data.</text>
</comment>
<accession>A0ABP9ECS5</accession>
<evidence type="ECO:0000313" key="2">
    <source>
        <dbReference type="EMBL" id="GAA4872942.1"/>
    </source>
</evidence>
<sequence length="149" mass="16392">MDFLRESGLDAHVDVAASSVRIEPRRPNGPAAILEVDEVRYRRCLEHLAAGSDSSARPLDHARGLAMLEILELLTTDHGDGVNRVRRLWLADQGHGLHLVEERDDDPGPPPETSAGPHDEPAVFADELDWRRLPRHAEHGAATPGTELL</sequence>
<proteinExistence type="predicted"/>